<gene>
    <name evidence="3" type="ORF">BW730_02870</name>
</gene>
<dbReference type="KEGG" id="tes:BW730_02870"/>
<dbReference type="OrthoDB" id="3254867at2"/>
<sequence length="224" mass="23030">MSAALLAAVLVLAGCGSAASPVKTGGLTGLPASQAPSPEAEPSAQEEPIAGPTQQATQVAPESPTSQPAATPVQEQPATKPPQEQPQSGCPNGIALPDGVDPSACLPVTGATVPFPGEAFKTPSGNAGCDLWEGQLTCTAMETVMADEIKDGYTRCDGYTLGDAAEVYCHGDAPMWMSTSATLQYGQVTLIDDRACTVSESGLTCWNTVTGHGFLLSRTRYLNW</sequence>
<evidence type="ECO:0000313" key="3">
    <source>
        <dbReference type="EMBL" id="AQP46634.1"/>
    </source>
</evidence>
<evidence type="ECO:0000313" key="4">
    <source>
        <dbReference type="Proteomes" id="UP000188145"/>
    </source>
</evidence>
<reference evidence="4" key="1">
    <citation type="submission" date="2017-02" db="EMBL/GenBank/DDBJ databases">
        <title>Tessaracoccus aquaemaris sp. nov., isolated from the intestine of a Korean rockfish, Sebastes schlegelii, in a marine aquaculture pond.</title>
        <authorList>
            <person name="Tak E.J."/>
            <person name="Bae J.-W."/>
        </authorList>
    </citation>
    <scope>NUCLEOTIDE SEQUENCE [LARGE SCALE GENOMIC DNA]</scope>
    <source>
        <strain evidence="4">NSG39</strain>
    </source>
</reference>
<evidence type="ECO:0000256" key="2">
    <source>
        <dbReference type="SAM" id="SignalP"/>
    </source>
</evidence>
<dbReference type="RefSeq" id="WP_077684939.1">
    <property type="nucleotide sequence ID" value="NZ_CP019606.1"/>
</dbReference>
<dbReference type="STRING" id="1332264.BW730_02870"/>
<dbReference type="EMBL" id="CP019606">
    <property type="protein sequence ID" value="AQP46634.1"/>
    <property type="molecule type" value="Genomic_DNA"/>
</dbReference>
<accession>A0A1Q2CKJ6</accession>
<name>A0A1Q2CKJ6_9ACTN</name>
<keyword evidence="4" id="KW-1185">Reference proteome</keyword>
<organism evidence="3 4">
    <name type="scientific">Tessaracoccus aquimaris</name>
    <dbReference type="NCBI Taxonomy" id="1332264"/>
    <lineage>
        <taxon>Bacteria</taxon>
        <taxon>Bacillati</taxon>
        <taxon>Actinomycetota</taxon>
        <taxon>Actinomycetes</taxon>
        <taxon>Propionibacteriales</taxon>
        <taxon>Propionibacteriaceae</taxon>
        <taxon>Tessaracoccus</taxon>
    </lineage>
</organism>
<dbReference type="Proteomes" id="UP000188145">
    <property type="component" value="Chromosome"/>
</dbReference>
<feature type="region of interest" description="Disordered" evidence="1">
    <location>
        <begin position="22"/>
        <end position="96"/>
    </location>
</feature>
<feature type="compositionally biased region" description="Polar residues" evidence="1">
    <location>
        <begin position="52"/>
        <end position="77"/>
    </location>
</feature>
<dbReference type="AlphaFoldDB" id="A0A1Q2CKJ6"/>
<keyword evidence="2" id="KW-0732">Signal</keyword>
<proteinExistence type="predicted"/>
<feature type="signal peptide" evidence="2">
    <location>
        <begin position="1"/>
        <end position="18"/>
    </location>
</feature>
<feature type="compositionally biased region" description="Low complexity" evidence="1">
    <location>
        <begin position="31"/>
        <end position="48"/>
    </location>
</feature>
<evidence type="ECO:0000256" key="1">
    <source>
        <dbReference type="SAM" id="MobiDB-lite"/>
    </source>
</evidence>
<protein>
    <submittedName>
        <fullName evidence="3">Uncharacterized protein</fullName>
    </submittedName>
</protein>
<feature type="chain" id="PRO_5012998545" evidence="2">
    <location>
        <begin position="19"/>
        <end position="224"/>
    </location>
</feature>